<protein>
    <submittedName>
        <fullName evidence="2">Uncharacterized protein</fullName>
    </submittedName>
</protein>
<evidence type="ECO:0000256" key="1">
    <source>
        <dbReference type="SAM" id="Phobius"/>
    </source>
</evidence>
<dbReference type="AlphaFoldDB" id="A0A1M6PN35"/>
<feature type="transmembrane region" description="Helical" evidence="1">
    <location>
        <begin position="158"/>
        <end position="176"/>
    </location>
</feature>
<gene>
    <name evidence="2" type="ORF">SAMN05192548_101366</name>
</gene>
<sequence length="196" mass="21884">MQSRYSSPRFYSRLIGVKRLPRMASGAGQLAGGPGLDGGNRGVVFQHVRMDAQARRGYIMSSEWKRRVRLFIQRFWQPTSACMTCMPGSWGNVMSLAHWTIAFQTGLLTGLLAILLTFTPAAKFFAHRYSNALMVGFLTTLGDAYSHASHYRIPIVEHVLTGVASALFALAASYLFEDRARRLRAAWAWIVGQPVR</sequence>
<name>A0A1M6PN35_9BURK</name>
<proteinExistence type="predicted"/>
<keyword evidence="1" id="KW-0472">Membrane</keyword>
<dbReference type="Proteomes" id="UP000184395">
    <property type="component" value="Unassembled WGS sequence"/>
</dbReference>
<organism evidence="2 3">
    <name type="scientific">Paraburkholderia terricola</name>
    <dbReference type="NCBI Taxonomy" id="169427"/>
    <lineage>
        <taxon>Bacteria</taxon>
        <taxon>Pseudomonadati</taxon>
        <taxon>Pseudomonadota</taxon>
        <taxon>Betaproteobacteria</taxon>
        <taxon>Burkholderiales</taxon>
        <taxon>Burkholderiaceae</taxon>
        <taxon>Paraburkholderia</taxon>
    </lineage>
</organism>
<dbReference type="EMBL" id="FRAB01000013">
    <property type="protein sequence ID" value="SHK09298.1"/>
    <property type="molecule type" value="Genomic_DNA"/>
</dbReference>
<evidence type="ECO:0000313" key="2">
    <source>
        <dbReference type="EMBL" id="SHK09298.1"/>
    </source>
</evidence>
<keyword evidence="1" id="KW-1133">Transmembrane helix</keyword>
<accession>A0A1M6PN35</accession>
<feature type="transmembrane region" description="Helical" evidence="1">
    <location>
        <begin position="96"/>
        <end position="117"/>
    </location>
</feature>
<keyword evidence="1" id="KW-0812">Transmembrane</keyword>
<evidence type="ECO:0000313" key="3">
    <source>
        <dbReference type="Proteomes" id="UP000184395"/>
    </source>
</evidence>
<reference evidence="2 3" key="1">
    <citation type="submission" date="2016-11" db="EMBL/GenBank/DDBJ databases">
        <authorList>
            <person name="Jaros S."/>
            <person name="Januszkiewicz K."/>
            <person name="Wedrychowicz H."/>
        </authorList>
    </citation>
    <scope>NUCLEOTIDE SEQUENCE [LARGE SCALE GENOMIC DNA]</scope>
    <source>
        <strain evidence="2 3">LMG 20594</strain>
    </source>
</reference>